<evidence type="ECO:0000256" key="1">
    <source>
        <dbReference type="ARBA" id="ARBA00000815"/>
    </source>
</evidence>
<name>A0A6J4R2D8_9ACTN</name>
<accession>A0A6J4R2D8</accession>
<dbReference type="Gene3D" id="3.40.1210.10">
    <property type="entry name" value="Survival protein SurE-like phosphatase/nucleotidase"/>
    <property type="match status" value="1"/>
</dbReference>
<reference evidence="9" key="1">
    <citation type="submission" date="2020-02" db="EMBL/GenBank/DDBJ databases">
        <authorList>
            <person name="Meier V. D."/>
        </authorList>
    </citation>
    <scope>NUCLEOTIDE SEQUENCE</scope>
    <source>
        <strain evidence="9">AVDCRST_MAG58</strain>
    </source>
</reference>
<dbReference type="GO" id="GO:0046872">
    <property type="term" value="F:metal ion binding"/>
    <property type="evidence" value="ECO:0007669"/>
    <property type="project" value="UniProtKB-UniRule"/>
</dbReference>
<dbReference type="AlphaFoldDB" id="A0A6J4R2D8"/>
<dbReference type="EMBL" id="CADCVF010000057">
    <property type="protein sequence ID" value="CAA9462141.1"/>
    <property type="molecule type" value="Genomic_DNA"/>
</dbReference>
<dbReference type="NCBIfam" id="NF001490">
    <property type="entry name" value="PRK00346.1-4"/>
    <property type="match status" value="1"/>
</dbReference>
<dbReference type="PANTHER" id="PTHR30457:SF12">
    <property type="entry name" value="5'_3'-NUCLEOTIDASE SURE"/>
    <property type="match status" value="1"/>
</dbReference>
<dbReference type="EC" id="3.1.3.5" evidence="7"/>
<organism evidence="9">
    <name type="scientific">uncultured Rubrobacteraceae bacterium</name>
    <dbReference type="NCBI Taxonomy" id="349277"/>
    <lineage>
        <taxon>Bacteria</taxon>
        <taxon>Bacillati</taxon>
        <taxon>Actinomycetota</taxon>
        <taxon>Rubrobacteria</taxon>
        <taxon>Rubrobacterales</taxon>
        <taxon>Rubrobacteraceae</taxon>
        <taxon>environmental samples</taxon>
    </lineage>
</organism>
<dbReference type="SUPFAM" id="SSF64167">
    <property type="entry name" value="SurE-like"/>
    <property type="match status" value="1"/>
</dbReference>
<evidence type="ECO:0000256" key="5">
    <source>
        <dbReference type="ARBA" id="ARBA00022741"/>
    </source>
</evidence>
<dbReference type="InterPro" id="IPR036523">
    <property type="entry name" value="SurE-like_sf"/>
</dbReference>
<dbReference type="GO" id="GO:0005737">
    <property type="term" value="C:cytoplasm"/>
    <property type="evidence" value="ECO:0007669"/>
    <property type="project" value="UniProtKB-SubCell"/>
</dbReference>
<dbReference type="InterPro" id="IPR030048">
    <property type="entry name" value="SurE"/>
</dbReference>
<feature type="binding site" evidence="7">
    <location>
        <position position="22"/>
    </location>
    <ligand>
        <name>a divalent metal cation</name>
        <dbReference type="ChEBI" id="CHEBI:60240"/>
    </ligand>
</feature>
<dbReference type="GO" id="GO:0000166">
    <property type="term" value="F:nucleotide binding"/>
    <property type="evidence" value="ECO:0007669"/>
    <property type="project" value="UniProtKB-KW"/>
</dbReference>
<keyword evidence="6 7" id="KW-0378">Hydrolase</keyword>
<dbReference type="GO" id="GO:0004309">
    <property type="term" value="F:exopolyphosphatase activity"/>
    <property type="evidence" value="ECO:0007669"/>
    <property type="project" value="TreeGrafter"/>
</dbReference>
<comment type="cofactor">
    <cofactor evidence="7">
        <name>a divalent metal cation</name>
        <dbReference type="ChEBI" id="CHEBI:60240"/>
    </cofactor>
    <text evidence="7">Binds 1 divalent metal cation per subunit.</text>
</comment>
<gene>
    <name evidence="7" type="primary">surE</name>
    <name evidence="9" type="ORF">AVDCRST_MAG58-2815</name>
</gene>
<evidence type="ECO:0000256" key="2">
    <source>
        <dbReference type="ARBA" id="ARBA00011062"/>
    </source>
</evidence>
<keyword evidence="5 7" id="KW-0547">Nucleotide-binding</keyword>
<protein>
    <recommendedName>
        <fullName evidence="7">5'-nucleotidase SurE</fullName>
        <ecNumber evidence="7">3.1.3.5</ecNumber>
    </recommendedName>
    <alternativeName>
        <fullName evidence="7">Nucleoside 5'-monophosphate phosphohydrolase</fullName>
    </alternativeName>
</protein>
<evidence type="ECO:0000259" key="8">
    <source>
        <dbReference type="Pfam" id="PF01975"/>
    </source>
</evidence>
<dbReference type="GO" id="GO:0008254">
    <property type="term" value="F:3'-nucleotidase activity"/>
    <property type="evidence" value="ECO:0007669"/>
    <property type="project" value="TreeGrafter"/>
</dbReference>
<sequence>MEDNDLRTYGELGTMRIVLTNDDGIEAPGLLAARRALEKVGDVITVAPDQNRSGVGRSISFGRSLHVEEIEMADGVIGYACSGTPVDCVRLVALGLMDFEPDVVVSGINHGENLGDDITYSGTVAGAMEGIVIGVPGIAVSLSISRPWHETVQEAMPLDGGLHFEAAADFTARLVKVALKGLPSGRILNVNAPNLPREKLRGARVTRLGRRFYKDELVEVRDEGGRVGYDIYNNPPGHHEEEGTDFAAIENDEISITPVHLELTDTAGLEEIGTWDVDGLLENGPD</sequence>
<keyword evidence="4 7" id="KW-0479">Metal-binding</keyword>
<evidence type="ECO:0000256" key="7">
    <source>
        <dbReference type="HAMAP-Rule" id="MF_00060"/>
    </source>
</evidence>
<feature type="binding site" evidence="7">
    <location>
        <position position="109"/>
    </location>
    <ligand>
        <name>a divalent metal cation</name>
        <dbReference type="ChEBI" id="CHEBI:60240"/>
    </ligand>
</feature>
<comment type="catalytic activity">
    <reaction evidence="1 7">
        <text>a ribonucleoside 5'-phosphate + H2O = a ribonucleoside + phosphate</text>
        <dbReference type="Rhea" id="RHEA:12484"/>
        <dbReference type="ChEBI" id="CHEBI:15377"/>
        <dbReference type="ChEBI" id="CHEBI:18254"/>
        <dbReference type="ChEBI" id="CHEBI:43474"/>
        <dbReference type="ChEBI" id="CHEBI:58043"/>
        <dbReference type="EC" id="3.1.3.5"/>
    </reaction>
</comment>
<comment type="similarity">
    <text evidence="2 7">Belongs to the SurE nucleotidase family.</text>
</comment>
<dbReference type="GO" id="GO:0008253">
    <property type="term" value="F:5'-nucleotidase activity"/>
    <property type="evidence" value="ECO:0007669"/>
    <property type="project" value="UniProtKB-UniRule"/>
</dbReference>
<comment type="subcellular location">
    <subcellularLocation>
        <location evidence="7">Cytoplasm</location>
    </subcellularLocation>
</comment>
<keyword evidence="3 7" id="KW-0963">Cytoplasm</keyword>
<evidence type="ECO:0000313" key="9">
    <source>
        <dbReference type="EMBL" id="CAA9462141.1"/>
    </source>
</evidence>
<dbReference type="NCBIfam" id="TIGR00087">
    <property type="entry name" value="surE"/>
    <property type="match status" value="1"/>
</dbReference>
<dbReference type="InterPro" id="IPR002828">
    <property type="entry name" value="SurE-like_Pase/nucleotidase"/>
</dbReference>
<dbReference type="PANTHER" id="PTHR30457">
    <property type="entry name" value="5'-NUCLEOTIDASE SURE"/>
    <property type="match status" value="1"/>
</dbReference>
<feature type="binding site" evidence="7">
    <location>
        <position position="53"/>
    </location>
    <ligand>
        <name>a divalent metal cation</name>
        <dbReference type="ChEBI" id="CHEBI:60240"/>
    </ligand>
</feature>
<evidence type="ECO:0000256" key="6">
    <source>
        <dbReference type="ARBA" id="ARBA00022801"/>
    </source>
</evidence>
<dbReference type="HAMAP" id="MF_00060">
    <property type="entry name" value="SurE"/>
    <property type="match status" value="1"/>
</dbReference>
<dbReference type="Pfam" id="PF01975">
    <property type="entry name" value="SurE"/>
    <property type="match status" value="1"/>
</dbReference>
<comment type="function">
    <text evidence="7">Nucleotidase that shows phosphatase activity on nucleoside 5'-monophosphates.</text>
</comment>
<feature type="domain" description="Survival protein SurE-like phosphatase/nucleotidase" evidence="8">
    <location>
        <begin position="17"/>
        <end position="214"/>
    </location>
</feature>
<feature type="binding site" evidence="7">
    <location>
        <position position="23"/>
    </location>
    <ligand>
        <name>a divalent metal cation</name>
        <dbReference type="ChEBI" id="CHEBI:60240"/>
    </ligand>
</feature>
<evidence type="ECO:0000256" key="3">
    <source>
        <dbReference type="ARBA" id="ARBA00022490"/>
    </source>
</evidence>
<evidence type="ECO:0000256" key="4">
    <source>
        <dbReference type="ARBA" id="ARBA00022723"/>
    </source>
</evidence>
<proteinExistence type="inferred from homology"/>